<protein>
    <recommendedName>
        <fullName evidence="3">GIY-YIG homing endonuclease</fullName>
    </recommendedName>
</protein>
<evidence type="ECO:0008006" key="3">
    <source>
        <dbReference type="Google" id="ProtNLM"/>
    </source>
</evidence>
<accession>A0AAV0WEY8</accession>
<dbReference type="Proteomes" id="UP001160148">
    <property type="component" value="Unassembled WGS sequence"/>
</dbReference>
<sequence length="154" mass="18228">MKKNMFKIIKKLISFFKWLYNNLYKLIVFNCFVNKQLTYQAEISSSKSNDEFELINQKHNSIVTVSVKDTNKDKAKILYENKRRAQKITNEQHLKNITNTLPGDEPIVKLESVDSILEKSVFDLKPEDWNILYMEMSKHIKVEPDILCLKDKKK</sequence>
<organism evidence="1 2">
    <name type="scientific">Macrosiphum euphorbiae</name>
    <name type="common">potato aphid</name>
    <dbReference type="NCBI Taxonomy" id="13131"/>
    <lineage>
        <taxon>Eukaryota</taxon>
        <taxon>Metazoa</taxon>
        <taxon>Ecdysozoa</taxon>
        <taxon>Arthropoda</taxon>
        <taxon>Hexapoda</taxon>
        <taxon>Insecta</taxon>
        <taxon>Pterygota</taxon>
        <taxon>Neoptera</taxon>
        <taxon>Paraneoptera</taxon>
        <taxon>Hemiptera</taxon>
        <taxon>Sternorrhyncha</taxon>
        <taxon>Aphidomorpha</taxon>
        <taxon>Aphidoidea</taxon>
        <taxon>Aphididae</taxon>
        <taxon>Macrosiphini</taxon>
        <taxon>Macrosiphum</taxon>
    </lineage>
</organism>
<evidence type="ECO:0000313" key="2">
    <source>
        <dbReference type="Proteomes" id="UP001160148"/>
    </source>
</evidence>
<dbReference type="AlphaFoldDB" id="A0AAV0WEY8"/>
<gene>
    <name evidence="1" type="ORF">MEUPH1_LOCUS10172</name>
</gene>
<evidence type="ECO:0000313" key="1">
    <source>
        <dbReference type="EMBL" id="CAI6354131.1"/>
    </source>
</evidence>
<proteinExistence type="predicted"/>
<reference evidence="1 2" key="1">
    <citation type="submission" date="2023-01" db="EMBL/GenBank/DDBJ databases">
        <authorList>
            <person name="Whitehead M."/>
        </authorList>
    </citation>
    <scope>NUCLEOTIDE SEQUENCE [LARGE SCALE GENOMIC DNA]</scope>
</reference>
<name>A0AAV0WEY8_9HEMI</name>
<keyword evidence="2" id="KW-1185">Reference proteome</keyword>
<comment type="caution">
    <text evidence="1">The sequence shown here is derived from an EMBL/GenBank/DDBJ whole genome shotgun (WGS) entry which is preliminary data.</text>
</comment>
<dbReference type="EMBL" id="CARXXK010000002">
    <property type="protein sequence ID" value="CAI6354131.1"/>
    <property type="molecule type" value="Genomic_DNA"/>
</dbReference>